<dbReference type="EC" id="2.7.11.1" evidence="2"/>
<evidence type="ECO:0000313" key="9">
    <source>
        <dbReference type="EMBL" id="CAJ1977492.1"/>
    </source>
</evidence>
<dbReference type="PANTHER" id="PTHR33138">
    <property type="entry name" value="OS01G0690200 PROTEIN"/>
    <property type="match status" value="1"/>
</dbReference>
<evidence type="ECO:0000256" key="5">
    <source>
        <dbReference type="ARBA" id="ARBA00047899"/>
    </source>
</evidence>
<evidence type="ECO:0000259" key="8">
    <source>
        <dbReference type="Pfam" id="PF14380"/>
    </source>
</evidence>
<dbReference type="Pfam" id="PF14380">
    <property type="entry name" value="WAK_assoc"/>
    <property type="match status" value="1"/>
</dbReference>
<comment type="catalytic activity">
    <reaction evidence="6">
        <text>L-seryl-[protein] + ATP = O-phospho-L-seryl-[protein] + ADP + H(+)</text>
        <dbReference type="Rhea" id="RHEA:17989"/>
        <dbReference type="Rhea" id="RHEA-COMP:9863"/>
        <dbReference type="Rhea" id="RHEA-COMP:11604"/>
        <dbReference type="ChEBI" id="CHEBI:15378"/>
        <dbReference type="ChEBI" id="CHEBI:29999"/>
        <dbReference type="ChEBI" id="CHEBI:30616"/>
        <dbReference type="ChEBI" id="CHEBI:83421"/>
        <dbReference type="ChEBI" id="CHEBI:456216"/>
        <dbReference type="EC" id="2.7.11.1"/>
    </reaction>
</comment>
<dbReference type="InterPro" id="IPR032872">
    <property type="entry name" value="WAK_assoc_C"/>
</dbReference>
<dbReference type="PANTHER" id="PTHR33138:SF27">
    <property type="entry name" value="WALL-ASSOCIATED RECEPTOR KINASE C-TERMINAL DOMAIN-CONTAINING PROTEIN"/>
    <property type="match status" value="1"/>
</dbReference>
<evidence type="ECO:0000313" key="10">
    <source>
        <dbReference type="Proteomes" id="UP001189624"/>
    </source>
</evidence>
<evidence type="ECO:0000256" key="1">
    <source>
        <dbReference type="ARBA" id="ARBA00004167"/>
    </source>
</evidence>
<keyword evidence="10" id="KW-1185">Reference proteome</keyword>
<feature type="domain" description="Wall-associated receptor kinase galacturonan-binding" evidence="7">
    <location>
        <begin position="43"/>
        <end position="108"/>
    </location>
</feature>
<dbReference type="Gramene" id="rna-AYBTSS11_LOCUS29658">
    <property type="protein sequence ID" value="CAJ1977492.1"/>
    <property type="gene ID" value="gene-AYBTSS11_LOCUS29658"/>
</dbReference>
<dbReference type="InterPro" id="IPR025287">
    <property type="entry name" value="WAK_GUB"/>
</dbReference>
<dbReference type="Pfam" id="PF13947">
    <property type="entry name" value="GUB_WAK_bind"/>
    <property type="match status" value="1"/>
</dbReference>
<dbReference type="EMBL" id="OY731407">
    <property type="protein sequence ID" value="CAJ1977492.1"/>
    <property type="molecule type" value="Genomic_DNA"/>
</dbReference>
<dbReference type="GO" id="GO:0030247">
    <property type="term" value="F:polysaccharide binding"/>
    <property type="evidence" value="ECO:0007669"/>
    <property type="project" value="InterPro"/>
</dbReference>
<reference evidence="9" key="1">
    <citation type="submission" date="2023-10" db="EMBL/GenBank/DDBJ databases">
        <authorList>
            <person name="Domelevo Entfellner J.-B."/>
        </authorList>
    </citation>
    <scope>NUCLEOTIDE SEQUENCE</scope>
</reference>
<dbReference type="AlphaFoldDB" id="A0AA87B7R4"/>
<comment type="subcellular location">
    <subcellularLocation>
        <location evidence="1">Membrane</location>
        <topology evidence="1">Single-pass membrane protein</topology>
    </subcellularLocation>
</comment>
<dbReference type="Proteomes" id="UP001189624">
    <property type="component" value="Chromosome 10"/>
</dbReference>
<gene>
    <name evidence="9" type="ORF">AYBTSS11_LOCUS29658</name>
</gene>
<sequence>MNQNTLFFILKPLSSPLIHSYIISFCLLAQITSCFVDPKFDACEPKSCPNSNQTISYPFYIQGTQEPYCGYPGFQISCAPDGIPFLNLSLTQYFIHQIFYQNQSLRVSNAAFSISQSNTTKGCLSPTQNLTLPPSNVFRVAPNQKDMVLFYGCDATSLHEHRVGCYAENETSSVLALDKRDTNISFVAQNCRDGFVDTVVEDGIGGVEEALRKGFLLTWTASSCTVCNSTGGRCGFDPDEYTFKCYCPDRVHSAKCGADDLDNLTMKRPGPREVSVLKQSQLRDYKVFVFVSKGVRIGLTPLMTRYVCM</sequence>
<accession>A0AA87B7R4</accession>
<protein>
    <recommendedName>
        <fullName evidence="2">non-specific serine/threonine protein kinase</fullName>
        <ecNumber evidence="2">2.7.11.1</ecNumber>
    </recommendedName>
</protein>
<dbReference type="GO" id="GO:0004674">
    <property type="term" value="F:protein serine/threonine kinase activity"/>
    <property type="evidence" value="ECO:0007669"/>
    <property type="project" value="UniProtKB-EC"/>
</dbReference>
<evidence type="ECO:0000256" key="6">
    <source>
        <dbReference type="ARBA" id="ARBA00048679"/>
    </source>
</evidence>
<name>A0AA87B7R4_9FABA</name>
<evidence type="ECO:0000256" key="3">
    <source>
        <dbReference type="ARBA" id="ARBA00022729"/>
    </source>
</evidence>
<dbReference type="GO" id="GO:0016020">
    <property type="term" value="C:membrane"/>
    <property type="evidence" value="ECO:0007669"/>
    <property type="project" value="UniProtKB-SubCell"/>
</dbReference>
<comment type="catalytic activity">
    <reaction evidence="5">
        <text>L-threonyl-[protein] + ATP = O-phospho-L-threonyl-[protein] + ADP + H(+)</text>
        <dbReference type="Rhea" id="RHEA:46608"/>
        <dbReference type="Rhea" id="RHEA-COMP:11060"/>
        <dbReference type="Rhea" id="RHEA-COMP:11605"/>
        <dbReference type="ChEBI" id="CHEBI:15378"/>
        <dbReference type="ChEBI" id="CHEBI:30013"/>
        <dbReference type="ChEBI" id="CHEBI:30616"/>
        <dbReference type="ChEBI" id="CHEBI:61977"/>
        <dbReference type="ChEBI" id="CHEBI:456216"/>
        <dbReference type="EC" id="2.7.11.1"/>
    </reaction>
</comment>
<evidence type="ECO:0000259" key="7">
    <source>
        <dbReference type="Pfam" id="PF13947"/>
    </source>
</evidence>
<evidence type="ECO:0000256" key="2">
    <source>
        <dbReference type="ARBA" id="ARBA00012513"/>
    </source>
</evidence>
<organism evidence="9 10">
    <name type="scientific">Sphenostylis stenocarpa</name>
    <dbReference type="NCBI Taxonomy" id="92480"/>
    <lineage>
        <taxon>Eukaryota</taxon>
        <taxon>Viridiplantae</taxon>
        <taxon>Streptophyta</taxon>
        <taxon>Embryophyta</taxon>
        <taxon>Tracheophyta</taxon>
        <taxon>Spermatophyta</taxon>
        <taxon>Magnoliopsida</taxon>
        <taxon>eudicotyledons</taxon>
        <taxon>Gunneridae</taxon>
        <taxon>Pentapetalae</taxon>
        <taxon>rosids</taxon>
        <taxon>fabids</taxon>
        <taxon>Fabales</taxon>
        <taxon>Fabaceae</taxon>
        <taxon>Papilionoideae</taxon>
        <taxon>50 kb inversion clade</taxon>
        <taxon>NPAAA clade</taxon>
        <taxon>indigoferoid/millettioid clade</taxon>
        <taxon>Phaseoleae</taxon>
        <taxon>Sphenostylis</taxon>
    </lineage>
</organism>
<keyword evidence="3" id="KW-0732">Signal</keyword>
<feature type="domain" description="Wall-associated receptor kinase C-terminal" evidence="8">
    <location>
        <begin position="178"/>
        <end position="250"/>
    </location>
</feature>
<evidence type="ECO:0000256" key="4">
    <source>
        <dbReference type="ARBA" id="ARBA00023180"/>
    </source>
</evidence>
<proteinExistence type="predicted"/>
<keyword evidence="4" id="KW-0325">Glycoprotein</keyword>